<accession>A0A2T8HGR3</accession>
<organism evidence="1 2">
    <name type="scientific">Sphingobacterium corticibacter</name>
    <dbReference type="NCBI Taxonomy" id="2171749"/>
    <lineage>
        <taxon>Bacteria</taxon>
        <taxon>Pseudomonadati</taxon>
        <taxon>Bacteroidota</taxon>
        <taxon>Sphingobacteriia</taxon>
        <taxon>Sphingobacteriales</taxon>
        <taxon>Sphingobacteriaceae</taxon>
        <taxon>Sphingobacterium</taxon>
    </lineage>
</organism>
<dbReference type="AlphaFoldDB" id="A0A2T8HGR3"/>
<dbReference type="Pfam" id="PF16215">
    <property type="entry name" value="DUF4876"/>
    <property type="match status" value="1"/>
</dbReference>
<protein>
    <recommendedName>
        <fullName evidence="3">DUF4876 domain-containing protein</fullName>
    </recommendedName>
</protein>
<dbReference type="Proteomes" id="UP000245627">
    <property type="component" value="Unassembled WGS sequence"/>
</dbReference>
<dbReference type="PROSITE" id="PS51257">
    <property type="entry name" value="PROKAR_LIPOPROTEIN"/>
    <property type="match status" value="1"/>
</dbReference>
<dbReference type="RefSeq" id="WP_116776583.1">
    <property type="nucleotide sequence ID" value="NZ_QDKG01000005.1"/>
</dbReference>
<proteinExistence type="predicted"/>
<dbReference type="OrthoDB" id="1409865at2"/>
<keyword evidence="2" id="KW-1185">Reference proteome</keyword>
<evidence type="ECO:0008006" key="3">
    <source>
        <dbReference type="Google" id="ProtNLM"/>
    </source>
</evidence>
<name>A0A2T8HGR3_9SPHI</name>
<sequence>MKTRITLLFASITLLIIAGCQKDQQQAIPVNVQIQLAVDEEKVPFTVPYDKAEITLESNANSTKYTLKANANGQIQLSDMVPGIYSVNVSLKLTAAEYTALTGTNQEDDFFLNYALNNKSIFADENFTITLVPSETVGGFVIKQIYYAGSDTRSAATNRDNFIEIYNNTSEDLYADSLLLVTIYGKPNRSTDAYSLSNNQFDWSKSVGMIFSNGDPNEDFVYAKSIMRIPSDGTGKKHKVEPGKSIIVAATAVNHAGSYTDLNGKVITAGDPTLTVDLSGADFEVNMAEYLKRINAASSPLATDVDNLNVPNMDVIFIDQGRDWTFTPQTRESYAIVKLDASIQVENLPAFASPIERTVSTDTRRYPQLPTQYIIDAVEVETPVVADRLPRRLPQRFDAGAISVPGGPFSSQSVVRKTAKKVNGRRILLDTNNSTNDFGFLNRANSSKGESSFID</sequence>
<dbReference type="InterPro" id="IPR032627">
    <property type="entry name" value="DUF4876"/>
</dbReference>
<gene>
    <name evidence="1" type="ORF">DC487_14015</name>
</gene>
<evidence type="ECO:0000313" key="2">
    <source>
        <dbReference type="Proteomes" id="UP000245627"/>
    </source>
</evidence>
<evidence type="ECO:0000313" key="1">
    <source>
        <dbReference type="EMBL" id="PVH24638.1"/>
    </source>
</evidence>
<reference evidence="1 2" key="1">
    <citation type="submission" date="2018-04" db="EMBL/GenBank/DDBJ databases">
        <title>Sphingobacterium cortibacter sp. nov.</title>
        <authorList>
            <person name="Li Y."/>
        </authorList>
    </citation>
    <scope>NUCLEOTIDE SEQUENCE [LARGE SCALE GENOMIC DNA]</scope>
    <source>
        <strain evidence="1 2">2c-3</strain>
    </source>
</reference>
<comment type="caution">
    <text evidence="1">The sequence shown here is derived from an EMBL/GenBank/DDBJ whole genome shotgun (WGS) entry which is preliminary data.</text>
</comment>
<dbReference type="EMBL" id="QDKG01000005">
    <property type="protein sequence ID" value="PVH24638.1"/>
    <property type="molecule type" value="Genomic_DNA"/>
</dbReference>